<accession>A0A2W4YAY8</accession>
<dbReference type="GO" id="GO:0005737">
    <property type="term" value="C:cytoplasm"/>
    <property type="evidence" value="ECO:0007669"/>
    <property type="project" value="TreeGrafter"/>
</dbReference>
<dbReference type="InterPro" id="IPR011990">
    <property type="entry name" value="TPR-like_helical_dom_sf"/>
</dbReference>
<evidence type="ECO:0000259" key="11">
    <source>
        <dbReference type="PROSITE" id="PS50006"/>
    </source>
</evidence>
<feature type="domain" description="FHA" evidence="11">
    <location>
        <begin position="46"/>
        <end position="106"/>
    </location>
</feature>
<dbReference type="PROSITE" id="PS50006">
    <property type="entry name" value="FHA_DOMAIN"/>
    <property type="match status" value="1"/>
</dbReference>
<keyword evidence="7" id="KW-0175">Coiled coil</keyword>
<reference evidence="12 13" key="2">
    <citation type="submission" date="2018-06" db="EMBL/GenBank/DDBJ databases">
        <title>Metagenomic assembly of (sub)arctic Cyanobacteria and their associated microbiome from non-axenic cultures.</title>
        <authorList>
            <person name="Baurain D."/>
        </authorList>
    </citation>
    <scope>NUCLEOTIDE SEQUENCE [LARGE SCALE GENOMIC DNA]</scope>
    <source>
        <strain evidence="12">ULC066bin1</strain>
    </source>
</reference>
<keyword evidence="6" id="KW-0802">TPR repeat</keyword>
<evidence type="ECO:0000256" key="1">
    <source>
        <dbReference type="ARBA" id="ARBA00004245"/>
    </source>
</evidence>
<keyword evidence="4" id="KW-0493">Microtubule</keyword>
<evidence type="ECO:0000256" key="5">
    <source>
        <dbReference type="ARBA" id="ARBA00022737"/>
    </source>
</evidence>
<dbReference type="GO" id="GO:0005871">
    <property type="term" value="C:kinesin complex"/>
    <property type="evidence" value="ECO:0007669"/>
    <property type="project" value="InterPro"/>
</dbReference>
<dbReference type="GO" id="GO:0007018">
    <property type="term" value="P:microtubule-based movement"/>
    <property type="evidence" value="ECO:0007669"/>
    <property type="project" value="TreeGrafter"/>
</dbReference>
<keyword evidence="10" id="KW-0812">Transmembrane</keyword>
<evidence type="ECO:0000256" key="7">
    <source>
        <dbReference type="ARBA" id="ARBA00023054"/>
    </source>
</evidence>
<dbReference type="Pfam" id="PF13424">
    <property type="entry name" value="TPR_12"/>
    <property type="match status" value="2"/>
</dbReference>
<dbReference type="SMART" id="SM00240">
    <property type="entry name" value="FHA"/>
    <property type="match status" value="1"/>
</dbReference>
<dbReference type="AlphaFoldDB" id="A0A2W4YAY8"/>
<dbReference type="SUPFAM" id="SSF48452">
    <property type="entry name" value="TPR-like"/>
    <property type="match status" value="1"/>
</dbReference>
<dbReference type="InterPro" id="IPR002151">
    <property type="entry name" value="Kinesin_light"/>
</dbReference>
<keyword evidence="3" id="KW-0963">Cytoplasm</keyword>
<proteinExistence type="inferred from homology"/>
<evidence type="ECO:0000256" key="2">
    <source>
        <dbReference type="ARBA" id="ARBA00009622"/>
    </source>
</evidence>
<gene>
    <name evidence="12" type="ORF">DCF19_02150</name>
</gene>
<dbReference type="InterPro" id="IPR008984">
    <property type="entry name" value="SMAD_FHA_dom_sf"/>
</dbReference>
<dbReference type="EMBL" id="QBML01000002">
    <property type="protein sequence ID" value="PZO44571.1"/>
    <property type="molecule type" value="Genomic_DNA"/>
</dbReference>
<dbReference type="InterPro" id="IPR019734">
    <property type="entry name" value="TPR_rpt"/>
</dbReference>
<evidence type="ECO:0000256" key="3">
    <source>
        <dbReference type="ARBA" id="ARBA00022490"/>
    </source>
</evidence>
<sequence>MVCPPMTYRPMNLQDATIVEGSQFDHLLILQDPEGEQKILLDSKSYVLGRAVENDIVLRSQSVSREHATLSGITVPSPLFQLFRISDGTAEKGKSTNGVLVNGEMRDSWILMDGDEIVFSSNSKAIYRVLPEPPYANGKTGIFLECLQDLGNSNSKLGKYAEAEKCFEQILAIAQKQYGETHPNVANVLIELAILNYSQNLFDKTENLFLQAISIRKIALGDEHPEVAIAMLELAAIYKTQALFDKAESMFLQALEIKQKILGKDHPEIAASLVDLAAMYYSQKRYPEVKNLYERSLKIYKQSLDAGHPNILSVQKKLASLQKKLRPKWLSWNVLIPASFVLLSGVVAYTFLSPPKADINCVKVLPDGSTQSISGDECRQISK</sequence>
<dbReference type="SMART" id="SM00028">
    <property type="entry name" value="TPR"/>
    <property type="match status" value="4"/>
</dbReference>
<dbReference type="GO" id="GO:0019894">
    <property type="term" value="F:kinesin binding"/>
    <property type="evidence" value="ECO:0007669"/>
    <property type="project" value="TreeGrafter"/>
</dbReference>
<evidence type="ECO:0000256" key="6">
    <source>
        <dbReference type="ARBA" id="ARBA00022803"/>
    </source>
</evidence>
<evidence type="ECO:0000256" key="4">
    <source>
        <dbReference type="ARBA" id="ARBA00022701"/>
    </source>
</evidence>
<evidence type="ECO:0000313" key="12">
    <source>
        <dbReference type="EMBL" id="PZO44571.1"/>
    </source>
</evidence>
<organism evidence="12 13">
    <name type="scientific">Pseudanabaena frigida</name>
    <dbReference type="NCBI Taxonomy" id="945775"/>
    <lineage>
        <taxon>Bacteria</taxon>
        <taxon>Bacillati</taxon>
        <taxon>Cyanobacteriota</taxon>
        <taxon>Cyanophyceae</taxon>
        <taxon>Pseudanabaenales</taxon>
        <taxon>Pseudanabaenaceae</taxon>
        <taxon>Pseudanabaena</taxon>
    </lineage>
</organism>
<feature type="transmembrane region" description="Helical" evidence="10">
    <location>
        <begin position="330"/>
        <end position="352"/>
    </location>
</feature>
<comment type="subcellular location">
    <subcellularLocation>
        <location evidence="1">Cytoplasm</location>
        <location evidence="1">Cytoskeleton</location>
    </subcellularLocation>
</comment>
<keyword evidence="5" id="KW-0677">Repeat</keyword>
<keyword evidence="9" id="KW-0206">Cytoskeleton</keyword>
<keyword evidence="10" id="KW-0472">Membrane</keyword>
<comment type="similarity">
    <text evidence="2">Belongs to the kinesin light chain family.</text>
</comment>
<comment type="caution">
    <text evidence="12">The sequence shown here is derived from an EMBL/GenBank/DDBJ whole genome shotgun (WGS) entry which is preliminary data.</text>
</comment>
<dbReference type="InterPro" id="IPR000253">
    <property type="entry name" value="FHA_dom"/>
</dbReference>
<evidence type="ECO:0000256" key="8">
    <source>
        <dbReference type="ARBA" id="ARBA00023175"/>
    </source>
</evidence>
<evidence type="ECO:0000256" key="9">
    <source>
        <dbReference type="ARBA" id="ARBA00023212"/>
    </source>
</evidence>
<dbReference type="PANTHER" id="PTHR45783">
    <property type="entry name" value="KINESIN LIGHT CHAIN"/>
    <property type="match status" value="1"/>
</dbReference>
<name>A0A2W4YAY8_9CYAN</name>
<reference evidence="12 13" key="1">
    <citation type="submission" date="2018-04" db="EMBL/GenBank/DDBJ databases">
        <authorList>
            <person name="Go L.Y."/>
            <person name="Mitchell J.A."/>
        </authorList>
    </citation>
    <scope>NUCLEOTIDE SEQUENCE [LARGE SCALE GENOMIC DNA]</scope>
    <source>
        <strain evidence="12">ULC066bin1</strain>
    </source>
</reference>
<evidence type="ECO:0000256" key="10">
    <source>
        <dbReference type="SAM" id="Phobius"/>
    </source>
</evidence>
<dbReference type="GO" id="GO:0005874">
    <property type="term" value="C:microtubule"/>
    <property type="evidence" value="ECO:0007669"/>
    <property type="project" value="UniProtKB-KW"/>
</dbReference>
<dbReference type="Gene3D" id="1.25.40.10">
    <property type="entry name" value="Tetratricopeptide repeat domain"/>
    <property type="match status" value="1"/>
</dbReference>
<dbReference type="Proteomes" id="UP000249467">
    <property type="component" value="Unassembled WGS sequence"/>
</dbReference>
<dbReference type="PANTHER" id="PTHR45783:SF3">
    <property type="entry name" value="KINESIN LIGHT CHAIN"/>
    <property type="match status" value="1"/>
</dbReference>
<dbReference type="SUPFAM" id="SSF49879">
    <property type="entry name" value="SMAD/FHA domain"/>
    <property type="match status" value="1"/>
</dbReference>
<protein>
    <recommendedName>
        <fullName evidence="11">FHA domain-containing protein</fullName>
    </recommendedName>
</protein>
<dbReference type="Gene3D" id="2.60.200.20">
    <property type="match status" value="1"/>
</dbReference>
<keyword evidence="10" id="KW-1133">Transmembrane helix</keyword>
<dbReference type="Pfam" id="PF00498">
    <property type="entry name" value="FHA"/>
    <property type="match status" value="1"/>
</dbReference>
<evidence type="ECO:0000313" key="13">
    <source>
        <dbReference type="Proteomes" id="UP000249467"/>
    </source>
</evidence>
<keyword evidence="8" id="KW-0505">Motor protein</keyword>